<dbReference type="FunFam" id="3.40.50.300:FF:000983">
    <property type="entry name" value="Rho family GTPase"/>
    <property type="match status" value="1"/>
</dbReference>
<protein>
    <recommendedName>
        <fullName evidence="10">GTP-binding protein RHO4</fullName>
    </recommendedName>
</protein>
<evidence type="ECO:0000256" key="3">
    <source>
        <dbReference type="ARBA" id="ARBA00022475"/>
    </source>
</evidence>
<dbReference type="Proteomes" id="UP000191024">
    <property type="component" value="Chromosome G"/>
</dbReference>
<dbReference type="InterPro" id="IPR027417">
    <property type="entry name" value="P-loop_NTPase"/>
</dbReference>
<evidence type="ECO:0000256" key="4">
    <source>
        <dbReference type="ARBA" id="ARBA00022481"/>
    </source>
</evidence>
<dbReference type="OrthoDB" id="4031310at2759"/>
<dbReference type="InterPro" id="IPR003578">
    <property type="entry name" value="Small_GTPase_Rho"/>
</dbReference>
<comment type="similarity">
    <text evidence="2">Belongs to the small GTPase superfamily. Rho family.</text>
</comment>
<keyword evidence="4" id="KW-0488">Methylation</keyword>
<keyword evidence="13" id="KW-1185">Reference proteome</keyword>
<comment type="subcellular location">
    <subcellularLocation>
        <location evidence="1">Cell membrane</location>
        <topology evidence="1">Lipid-anchor</topology>
        <orientation evidence="1">Cytoplasmic side</orientation>
    </subcellularLocation>
</comment>
<reference evidence="12 13" key="1">
    <citation type="submission" date="2016-03" db="EMBL/GenBank/DDBJ databases">
        <authorList>
            <person name="Devillers H."/>
        </authorList>
    </citation>
    <scope>NUCLEOTIDE SEQUENCE [LARGE SCALE GENOMIC DNA]</scope>
    <source>
        <strain evidence="12">CBS 11717</strain>
    </source>
</reference>
<dbReference type="InterPro" id="IPR005225">
    <property type="entry name" value="Small_GTP-bd"/>
</dbReference>
<dbReference type="PRINTS" id="PR00449">
    <property type="entry name" value="RASTRNSFRMNG"/>
</dbReference>
<evidence type="ECO:0000256" key="9">
    <source>
        <dbReference type="ARBA" id="ARBA00023289"/>
    </source>
</evidence>
<evidence type="ECO:0000313" key="12">
    <source>
        <dbReference type="EMBL" id="SCV01836.1"/>
    </source>
</evidence>
<evidence type="ECO:0000256" key="11">
    <source>
        <dbReference type="SAM" id="MobiDB-lite"/>
    </source>
</evidence>
<feature type="compositionally biased region" description="Low complexity" evidence="11">
    <location>
        <begin position="13"/>
        <end position="28"/>
    </location>
</feature>
<dbReference type="AlphaFoldDB" id="A0A1G4KBZ8"/>
<dbReference type="Pfam" id="PF00071">
    <property type="entry name" value="Ras"/>
    <property type="match status" value="1"/>
</dbReference>
<dbReference type="Gene3D" id="3.40.50.300">
    <property type="entry name" value="P-loop containing nucleotide triphosphate hydrolases"/>
    <property type="match status" value="1"/>
</dbReference>
<dbReference type="STRING" id="1230905.A0A1G4KBZ8"/>
<dbReference type="SMART" id="SM00174">
    <property type="entry name" value="RHO"/>
    <property type="match status" value="1"/>
</dbReference>
<sequence length="289" mass="32309">MDLEKKPLSASPNKNSSFSLLGKSSDGSDLSASYKTISDEICKWPAQRLPTAFERTLSEVPSYSKVKKANRMADYHVKIVVVGDGAVGKTCLLISYTQGTFPQEYVPTIFENYVTKVQGPKNKVIELALWDTAGQEEYNRLRPLSYTDVDLLLVCYSVDNKTSLFNVEELWVPEVKHFCPGVPIFLVGLKSDLYASDNLRDLVDPKEAELVAKKLGASAHFQCSAKLRHNIDELFGLALNTLLADAMKDDNYNSITKKIFKSKKSSGSVNAQRVKSSQVRRRRHFCTVL</sequence>
<dbReference type="GO" id="GO:0007264">
    <property type="term" value="P:small GTPase-mediated signal transduction"/>
    <property type="evidence" value="ECO:0007669"/>
    <property type="project" value="InterPro"/>
</dbReference>
<keyword evidence="7" id="KW-0472">Membrane</keyword>
<evidence type="ECO:0000256" key="2">
    <source>
        <dbReference type="ARBA" id="ARBA00010142"/>
    </source>
</evidence>
<dbReference type="PROSITE" id="PS51420">
    <property type="entry name" value="RHO"/>
    <property type="match status" value="1"/>
</dbReference>
<evidence type="ECO:0000256" key="7">
    <source>
        <dbReference type="ARBA" id="ARBA00023136"/>
    </source>
</evidence>
<dbReference type="GO" id="GO:0005886">
    <property type="term" value="C:plasma membrane"/>
    <property type="evidence" value="ECO:0007669"/>
    <property type="project" value="UniProtKB-SubCell"/>
</dbReference>
<dbReference type="SMART" id="SM00173">
    <property type="entry name" value="RAS"/>
    <property type="match status" value="1"/>
</dbReference>
<feature type="region of interest" description="Disordered" evidence="11">
    <location>
        <begin position="1"/>
        <end position="28"/>
    </location>
</feature>
<keyword evidence="5" id="KW-0547">Nucleotide-binding</keyword>
<dbReference type="SUPFAM" id="SSF52540">
    <property type="entry name" value="P-loop containing nucleoside triphosphate hydrolases"/>
    <property type="match status" value="1"/>
</dbReference>
<evidence type="ECO:0000256" key="8">
    <source>
        <dbReference type="ARBA" id="ARBA00023288"/>
    </source>
</evidence>
<keyword evidence="6" id="KW-0342">GTP-binding</keyword>
<dbReference type="InterPro" id="IPR001806">
    <property type="entry name" value="Small_GTPase"/>
</dbReference>
<name>A0A1G4KBZ8_9SACH</name>
<dbReference type="NCBIfam" id="TIGR00231">
    <property type="entry name" value="small_GTP"/>
    <property type="match status" value="1"/>
</dbReference>
<dbReference type="PROSITE" id="PS51419">
    <property type="entry name" value="RAB"/>
    <property type="match status" value="1"/>
</dbReference>
<dbReference type="GO" id="GO:0005525">
    <property type="term" value="F:GTP binding"/>
    <property type="evidence" value="ECO:0007669"/>
    <property type="project" value="UniProtKB-KW"/>
</dbReference>
<accession>A0A1G4KBZ8</accession>
<evidence type="ECO:0000256" key="10">
    <source>
        <dbReference type="ARBA" id="ARBA00067969"/>
    </source>
</evidence>
<evidence type="ECO:0000256" key="1">
    <source>
        <dbReference type="ARBA" id="ARBA00004342"/>
    </source>
</evidence>
<organism evidence="12 13">
    <name type="scientific">Lachancea mirantina</name>
    <dbReference type="NCBI Taxonomy" id="1230905"/>
    <lineage>
        <taxon>Eukaryota</taxon>
        <taxon>Fungi</taxon>
        <taxon>Dikarya</taxon>
        <taxon>Ascomycota</taxon>
        <taxon>Saccharomycotina</taxon>
        <taxon>Saccharomycetes</taxon>
        <taxon>Saccharomycetales</taxon>
        <taxon>Saccharomycetaceae</taxon>
        <taxon>Lachancea</taxon>
    </lineage>
</organism>
<evidence type="ECO:0000256" key="5">
    <source>
        <dbReference type="ARBA" id="ARBA00022741"/>
    </source>
</evidence>
<gene>
    <name evidence="12" type="ORF">LAMI_0G14048G</name>
</gene>
<evidence type="ECO:0000256" key="6">
    <source>
        <dbReference type="ARBA" id="ARBA00023134"/>
    </source>
</evidence>
<keyword evidence="8" id="KW-0449">Lipoprotein</keyword>
<dbReference type="SMART" id="SM00175">
    <property type="entry name" value="RAB"/>
    <property type="match status" value="1"/>
</dbReference>
<keyword evidence="9" id="KW-0636">Prenylation</keyword>
<dbReference type="PROSITE" id="PS51421">
    <property type="entry name" value="RAS"/>
    <property type="match status" value="1"/>
</dbReference>
<evidence type="ECO:0000313" key="13">
    <source>
        <dbReference type="Proteomes" id="UP000191024"/>
    </source>
</evidence>
<dbReference type="PANTHER" id="PTHR24072">
    <property type="entry name" value="RHO FAMILY GTPASE"/>
    <property type="match status" value="1"/>
</dbReference>
<keyword evidence="3" id="KW-1003">Cell membrane</keyword>
<dbReference type="EMBL" id="LT598469">
    <property type="protein sequence ID" value="SCV01836.1"/>
    <property type="molecule type" value="Genomic_DNA"/>
</dbReference>
<proteinExistence type="inferred from homology"/>
<dbReference type="GO" id="GO:0003924">
    <property type="term" value="F:GTPase activity"/>
    <property type="evidence" value="ECO:0007669"/>
    <property type="project" value="InterPro"/>
</dbReference>